<feature type="transmembrane region" description="Helical" evidence="1">
    <location>
        <begin position="29"/>
        <end position="54"/>
    </location>
</feature>
<sequence length="234" mass="26389">MILLLASNCLLALERYHILSSSVVPRSSIIILFGSGLMFFAAISISLCITPNGLAYQLAPFIMPGGTNENIPEPLTFPETYLFLIGITYFPLIILITCAIYVRSYFQATKKYQEEITELELDLAIKAFENSITPNPILNEKNTSPQHLQILLRCSAMSFGLILFYVPPIICVSMRMFGAQAFWEDEDNVTRMAWVYSVMSILPSCDAVYTPVCLMVLMKQYRRVVGKCIKDLIQ</sequence>
<dbReference type="Proteomes" id="UP000193642">
    <property type="component" value="Unassembled WGS sequence"/>
</dbReference>
<evidence type="ECO:0000313" key="2">
    <source>
        <dbReference type="EMBL" id="ORY44893.1"/>
    </source>
</evidence>
<dbReference type="Gene3D" id="1.20.1070.10">
    <property type="entry name" value="Rhodopsin 7-helix transmembrane proteins"/>
    <property type="match status" value="1"/>
</dbReference>
<dbReference type="SUPFAM" id="SSF81321">
    <property type="entry name" value="Family A G protein-coupled receptor-like"/>
    <property type="match status" value="1"/>
</dbReference>
<accession>A0A1Y2CCY2</accession>
<comment type="caution">
    <text evidence="2">The sequence shown here is derived from an EMBL/GenBank/DDBJ whole genome shotgun (WGS) entry which is preliminary data.</text>
</comment>
<feature type="transmembrane region" description="Helical" evidence="1">
    <location>
        <begin position="193"/>
        <end position="217"/>
    </location>
</feature>
<proteinExistence type="predicted"/>
<keyword evidence="3" id="KW-1185">Reference proteome</keyword>
<name>A0A1Y2CCY2_9FUNG</name>
<protein>
    <recommendedName>
        <fullName evidence="4">G-protein coupled receptors family 1 profile domain-containing protein</fullName>
    </recommendedName>
</protein>
<evidence type="ECO:0008006" key="4">
    <source>
        <dbReference type="Google" id="ProtNLM"/>
    </source>
</evidence>
<keyword evidence="1" id="KW-0472">Membrane</keyword>
<keyword evidence="1" id="KW-1133">Transmembrane helix</keyword>
<organism evidence="2 3">
    <name type="scientific">Rhizoclosmatium globosum</name>
    <dbReference type="NCBI Taxonomy" id="329046"/>
    <lineage>
        <taxon>Eukaryota</taxon>
        <taxon>Fungi</taxon>
        <taxon>Fungi incertae sedis</taxon>
        <taxon>Chytridiomycota</taxon>
        <taxon>Chytridiomycota incertae sedis</taxon>
        <taxon>Chytridiomycetes</taxon>
        <taxon>Chytridiales</taxon>
        <taxon>Chytriomycetaceae</taxon>
        <taxon>Rhizoclosmatium</taxon>
    </lineage>
</organism>
<dbReference type="AlphaFoldDB" id="A0A1Y2CCY2"/>
<keyword evidence="1" id="KW-0812">Transmembrane</keyword>
<feature type="transmembrane region" description="Helical" evidence="1">
    <location>
        <begin position="150"/>
        <end position="170"/>
    </location>
</feature>
<dbReference type="OrthoDB" id="2153994at2759"/>
<reference evidence="2 3" key="1">
    <citation type="submission" date="2016-07" db="EMBL/GenBank/DDBJ databases">
        <title>Pervasive Adenine N6-methylation of Active Genes in Fungi.</title>
        <authorList>
            <consortium name="DOE Joint Genome Institute"/>
            <person name="Mondo S.J."/>
            <person name="Dannebaum R.O."/>
            <person name="Kuo R.C."/>
            <person name="Labutti K."/>
            <person name="Haridas S."/>
            <person name="Kuo A."/>
            <person name="Salamov A."/>
            <person name="Ahrendt S.R."/>
            <person name="Lipzen A."/>
            <person name="Sullivan W."/>
            <person name="Andreopoulos W.B."/>
            <person name="Clum A."/>
            <person name="Lindquist E."/>
            <person name="Daum C."/>
            <person name="Ramamoorthy G.K."/>
            <person name="Gryganskyi A."/>
            <person name="Culley D."/>
            <person name="Magnuson J.K."/>
            <person name="James T.Y."/>
            <person name="O'Malley M.A."/>
            <person name="Stajich J.E."/>
            <person name="Spatafora J.W."/>
            <person name="Visel A."/>
            <person name="Grigoriev I.V."/>
        </authorList>
    </citation>
    <scope>NUCLEOTIDE SEQUENCE [LARGE SCALE GENOMIC DNA]</scope>
    <source>
        <strain evidence="2 3">JEL800</strain>
    </source>
</reference>
<evidence type="ECO:0000313" key="3">
    <source>
        <dbReference type="Proteomes" id="UP000193642"/>
    </source>
</evidence>
<dbReference type="EMBL" id="MCGO01000021">
    <property type="protein sequence ID" value="ORY44893.1"/>
    <property type="molecule type" value="Genomic_DNA"/>
</dbReference>
<feature type="transmembrane region" description="Helical" evidence="1">
    <location>
        <begin position="81"/>
        <end position="102"/>
    </location>
</feature>
<evidence type="ECO:0000256" key="1">
    <source>
        <dbReference type="SAM" id="Phobius"/>
    </source>
</evidence>
<gene>
    <name evidence="2" type="ORF">BCR33DRAFT_211878</name>
</gene>